<comment type="catalytic activity">
    <reaction evidence="7">
        <text>N(6)-methyl-AMP + H2O + H(+) = IMP + methylamine</text>
        <dbReference type="Rhea" id="RHEA:16001"/>
        <dbReference type="ChEBI" id="CHEBI:15377"/>
        <dbReference type="ChEBI" id="CHEBI:15378"/>
        <dbReference type="ChEBI" id="CHEBI:58053"/>
        <dbReference type="ChEBI" id="CHEBI:59338"/>
        <dbReference type="ChEBI" id="CHEBI:144842"/>
    </reaction>
    <physiologicalReaction direction="left-to-right" evidence="7">
        <dbReference type="Rhea" id="RHEA:16002"/>
    </physiologicalReaction>
</comment>
<dbReference type="EMBL" id="JAVRRL010000060">
    <property type="protein sequence ID" value="KAK5109691.1"/>
    <property type="molecule type" value="Genomic_DNA"/>
</dbReference>
<protein>
    <recommendedName>
        <fullName evidence="8">Adenosine deaminase domain-containing protein</fullName>
    </recommendedName>
</protein>
<dbReference type="PANTHER" id="PTHR11409">
    <property type="entry name" value="ADENOSINE DEAMINASE"/>
    <property type="match status" value="1"/>
</dbReference>
<proteinExistence type="inferred from homology"/>
<dbReference type="InterPro" id="IPR032466">
    <property type="entry name" value="Metal_Hydrolase"/>
</dbReference>
<comment type="cofactor">
    <cofactor evidence="1">
        <name>Zn(2+)</name>
        <dbReference type="ChEBI" id="CHEBI:29105"/>
    </cofactor>
</comment>
<dbReference type="GO" id="GO:0009117">
    <property type="term" value="P:nucleotide metabolic process"/>
    <property type="evidence" value="ECO:0007669"/>
    <property type="project" value="UniProtKB-KW"/>
</dbReference>
<keyword evidence="4" id="KW-0378">Hydrolase</keyword>
<evidence type="ECO:0000256" key="1">
    <source>
        <dbReference type="ARBA" id="ARBA00001947"/>
    </source>
</evidence>
<dbReference type="SUPFAM" id="SSF51556">
    <property type="entry name" value="Metallo-dependent hydrolases"/>
    <property type="match status" value="1"/>
</dbReference>
<feature type="domain" description="Adenosine deaminase" evidence="8">
    <location>
        <begin position="35"/>
        <end position="258"/>
    </location>
</feature>
<dbReference type="GO" id="GO:0006154">
    <property type="term" value="P:adenosine catabolic process"/>
    <property type="evidence" value="ECO:0007669"/>
    <property type="project" value="TreeGrafter"/>
</dbReference>
<keyword evidence="5" id="KW-0862">Zinc</keyword>
<keyword evidence="6" id="KW-0546">Nucleotide metabolism</keyword>
<dbReference type="InterPro" id="IPR001365">
    <property type="entry name" value="A_deaminase_dom"/>
</dbReference>
<dbReference type="InterPro" id="IPR006330">
    <property type="entry name" value="Ado/ade_deaminase"/>
</dbReference>
<dbReference type="GO" id="GO:0004000">
    <property type="term" value="F:adenosine deaminase activity"/>
    <property type="evidence" value="ECO:0007669"/>
    <property type="project" value="TreeGrafter"/>
</dbReference>
<dbReference type="Gene3D" id="3.20.20.140">
    <property type="entry name" value="Metal-dependent hydrolases"/>
    <property type="match status" value="2"/>
</dbReference>
<accession>A0AAN7YID3</accession>
<comment type="similarity">
    <text evidence="2">Belongs to the metallo-dependent hydrolases superfamily. Adenosine and AMP deaminases family.</text>
</comment>
<evidence type="ECO:0000256" key="3">
    <source>
        <dbReference type="ARBA" id="ARBA00022723"/>
    </source>
</evidence>
<dbReference type="Proteomes" id="UP001310890">
    <property type="component" value="Unassembled WGS sequence"/>
</dbReference>
<evidence type="ECO:0000313" key="10">
    <source>
        <dbReference type="Proteomes" id="UP001310890"/>
    </source>
</evidence>
<organism evidence="9 10">
    <name type="scientific">Meristemomyces frigidus</name>
    <dbReference type="NCBI Taxonomy" id="1508187"/>
    <lineage>
        <taxon>Eukaryota</taxon>
        <taxon>Fungi</taxon>
        <taxon>Dikarya</taxon>
        <taxon>Ascomycota</taxon>
        <taxon>Pezizomycotina</taxon>
        <taxon>Dothideomycetes</taxon>
        <taxon>Dothideomycetidae</taxon>
        <taxon>Mycosphaerellales</taxon>
        <taxon>Teratosphaeriaceae</taxon>
        <taxon>Meristemomyces</taxon>
    </lineage>
</organism>
<name>A0AAN7YID3_9PEZI</name>
<dbReference type="GO" id="GO:0046872">
    <property type="term" value="F:metal ion binding"/>
    <property type="evidence" value="ECO:0007669"/>
    <property type="project" value="UniProtKB-KW"/>
</dbReference>
<evidence type="ECO:0000313" key="9">
    <source>
        <dbReference type="EMBL" id="KAK5109691.1"/>
    </source>
</evidence>
<evidence type="ECO:0000256" key="4">
    <source>
        <dbReference type="ARBA" id="ARBA00022801"/>
    </source>
</evidence>
<dbReference type="Pfam" id="PF00962">
    <property type="entry name" value="A_deaminase"/>
    <property type="match status" value="1"/>
</dbReference>
<comment type="caution">
    <text evidence="9">The sequence shown here is derived from an EMBL/GenBank/DDBJ whole genome shotgun (WGS) entry which is preliminary data.</text>
</comment>
<evidence type="ECO:0000256" key="5">
    <source>
        <dbReference type="ARBA" id="ARBA00022833"/>
    </source>
</evidence>
<sequence>MPRTPGADEQRTKASSQITSTPLSVVDKAFVKALPKAELHAHLSGSISAQTLHELWERRVTKGECLKLQDPLDVMPSSREDVNIVSFFPIFDGYIYQLLNDVESIQYATESVIADFARDGVAYLELRTTPRESLSTSRAAYVEAVHQVVGRHNLFTGGESDQDRGIEVRLILSIDRSMAPEQAEEVVDLALKHKGDYVVGVDLCGNPIKGDVTSFTPAILRAKAQGLHLTVHFAEVPGTATELELSTILSWQPDRLGHTDDVGIFGSPLSNEYLLAAMNFDLGAQDLVGLSRSAASITFADCRVLKTKLDRFEDTLRLADVPDQH</sequence>
<keyword evidence="3" id="KW-0479">Metal-binding</keyword>
<gene>
    <name evidence="9" type="ORF">LTR62_006813</name>
</gene>
<dbReference type="AlphaFoldDB" id="A0AAN7YID3"/>
<evidence type="ECO:0000259" key="8">
    <source>
        <dbReference type="Pfam" id="PF00962"/>
    </source>
</evidence>
<evidence type="ECO:0000256" key="6">
    <source>
        <dbReference type="ARBA" id="ARBA00023080"/>
    </source>
</evidence>
<evidence type="ECO:0000256" key="2">
    <source>
        <dbReference type="ARBA" id="ARBA00006676"/>
    </source>
</evidence>
<dbReference type="PANTHER" id="PTHR11409:SF42">
    <property type="entry name" value="ADENOSINE DEAMINASE-LIKE PROTEIN"/>
    <property type="match status" value="1"/>
</dbReference>
<reference evidence="9" key="1">
    <citation type="submission" date="2023-08" db="EMBL/GenBank/DDBJ databases">
        <title>Black Yeasts Isolated from many extreme environments.</title>
        <authorList>
            <person name="Coleine C."/>
            <person name="Stajich J.E."/>
            <person name="Selbmann L."/>
        </authorList>
    </citation>
    <scope>NUCLEOTIDE SEQUENCE</scope>
    <source>
        <strain evidence="9">CCFEE 5401</strain>
    </source>
</reference>
<dbReference type="GO" id="GO:0046103">
    <property type="term" value="P:inosine biosynthetic process"/>
    <property type="evidence" value="ECO:0007669"/>
    <property type="project" value="TreeGrafter"/>
</dbReference>
<evidence type="ECO:0000256" key="7">
    <source>
        <dbReference type="ARBA" id="ARBA00048787"/>
    </source>
</evidence>